<dbReference type="OrthoDB" id="11100at10239"/>
<dbReference type="RefSeq" id="YP_001604380.1">
    <property type="nucleotide sequence ID" value="NC_010155.1"/>
</dbReference>
<keyword evidence="2" id="KW-1185">Reference proteome</keyword>
<protein>
    <submittedName>
        <fullName evidence="1">Uncharacterized protein</fullName>
    </submittedName>
</protein>
<dbReference type="KEGG" id="vg:5797818"/>
<evidence type="ECO:0000313" key="2">
    <source>
        <dbReference type="Proteomes" id="UP000001310"/>
    </source>
</evidence>
<sequence length="155" mass="17843">MKIYEMYLASGKKYVCLKGDEYKFLDEYDNHYDLCTNNYNVVLAYEHIKKIPPVFVPILLAELGYDGATEIEVKPPFTLYNNAVYVYIGKMLRLDSHVIVKKTTKGYNDDGDPIVVFEAYDDLNPMQINSIGYCAELVFTYNRKIDCGIHGVIVR</sequence>
<dbReference type="GeneID" id="5797818"/>
<evidence type="ECO:0000313" key="1">
    <source>
        <dbReference type="EMBL" id="CAJ31528.1"/>
    </source>
</evidence>
<name>A7WKC7_9VIRU</name>
<reference evidence="2" key="1">
    <citation type="journal article" date="2008" name="J. Virol.">
        <title>Structure of the acidianus filamentous virus 3 and comparative genomics of related archaeal lipothrixviruses.</title>
        <authorList>
            <person name="Vestergaard G."/>
            <person name="Aramayo R."/>
            <person name="Basta T."/>
            <person name="Haring M."/>
            <person name="Peng X."/>
            <person name="Brugger K."/>
            <person name="Chen L."/>
            <person name="Rachel R."/>
            <person name="Boisset N."/>
            <person name="Garrett R.A."/>
            <person name="Prangishvili D."/>
        </authorList>
    </citation>
    <scope>NUCLEOTIDE SEQUENCE [LARGE SCALE GENOMIC DNA]</scope>
</reference>
<accession>A7WKC7</accession>
<organism evidence="1 2">
    <name type="scientific">Betalipothrixvirus acidiani</name>
    <dbReference type="NCBI Taxonomy" id="346881"/>
    <lineage>
        <taxon>Viruses</taxon>
        <taxon>Adnaviria</taxon>
        <taxon>Zilligvirae</taxon>
        <taxon>Taleaviricota</taxon>
        <taxon>Tokiviricetes</taxon>
        <taxon>Ligamenvirales</taxon>
        <taxon>Lipothrixviridae</taxon>
        <taxon>Betalipothrixvirus</taxon>
    </lineage>
</organism>
<proteinExistence type="predicted"/>
<dbReference type="EMBL" id="AM087120">
    <property type="protein sequence ID" value="CAJ31528.1"/>
    <property type="molecule type" value="Genomic_DNA"/>
</dbReference>
<dbReference type="Proteomes" id="UP000001310">
    <property type="component" value="Segment"/>
</dbReference>